<evidence type="ECO:0000313" key="3">
    <source>
        <dbReference type="Proteomes" id="UP000824120"/>
    </source>
</evidence>
<accession>A0A9J6AJQ2</accession>
<dbReference type="OrthoDB" id="625231at2759"/>
<dbReference type="Proteomes" id="UP000824120">
    <property type="component" value="Chromosome 2"/>
</dbReference>
<dbReference type="AlphaFoldDB" id="A0A9J6AJQ2"/>
<keyword evidence="3" id="KW-1185">Reference proteome</keyword>
<dbReference type="Pfam" id="PF02519">
    <property type="entry name" value="Auxin_inducible"/>
    <property type="match status" value="3"/>
</dbReference>
<gene>
    <name evidence="2" type="ORF">H5410_010072</name>
</gene>
<sequence length="292" mass="33595">MLFVKQFNKLHFVVTRKQISDVPKGHLAVYVGETEKKRFVVPIKYVNHASFQELLRKSEEEFGYQHPMGGLTIPCNEEAFFHYQVMGIIRLPSIISSVKQFHKLHSVLMRNQISNNVPKGHFVVYVGEADNKKRYVVPIAYLNQTSFQELLQKAEEEFGFQHSMGVHKIIPLTQQVPINQIPKRIFKIKDLVMGIIRLPSIISSLKQFHKLHSVVTRNQISDVPKGHLAVYVGETEKKRYVVPIAYLNHSSFQELLQKAEEEFGFQHSMGGLTIPCNEDAFFHVTSRLNNAL</sequence>
<dbReference type="EMBL" id="JACXVP010000002">
    <property type="protein sequence ID" value="KAG5624854.1"/>
    <property type="molecule type" value="Genomic_DNA"/>
</dbReference>
<reference evidence="2 3" key="1">
    <citation type="submission" date="2020-09" db="EMBL/GenBank/DDBJ databases">
        <title>De no assembly of potato wild relative species, Solanum commersonii.</title>
        <authorList>
            <person name="Cho K."/>
        </authorList>
    </citation>
    <scope>NUCLEOTIDE SEQUENCE [LARGE SCALE GENOMIC DNA]</scope>
    <source>
        <strain evidence="2">LZ3.2</strain>
        <tissue evidence="2">Leaf</tissue>
    </source>
</reference>
<dbReference type="PANTHER" id="PTHR31929">
    <property type="entry name" value="SAUR-LIKE AUXIN-RESPONSIVE PROTEIN FAMILY-RELATED"/>
    <property type="match status" value="1"/>
</dbReference>
<proteinExistence type="inferred from homology"/>
<comment type="similarity">
    <text evidence="1">Belongs to the ARG7 family.</text>
</comment>
<dbReference type="InterPro" id="IPR003676">
    <property type="entry name" value="SAUR_fam"/>
</dbReference>
<organism evidence="2 3">
    <name type="scientific">Solanum commersonii</name>
    <name type="common">Commerson's wild potato</name>
    <name type="synonym">Commerson's nightshade</name>
    <dbReference type="NCBI Taxonomy" id="4109"/>
    <lineage>
        <taxon>Eukaryota</taxon>
        <taxon>Viridiplantae</taxon>
        <taxon>Streptophyta</taxon>
        <taxon>Embryophyta</taxon>
        <taxon>Tracheophyta</taxon>
        <taxon>Spermatophyta</taxon>
        <taxon>Magnoliopsida</taxon>
        <taxon>eudicotyledons</taxon>
        <taxon>Gunneridae</taxon>
        <taxon>Pentapetalae</taxon>
        <taxon>asterids</taxon>
        <taxon>lamiids</taxon>
        <taxon>Solanales</taxon>
        <taxon>Solanaceae</taxon>
        <taxon>Solanoideae</taxon>
        <taxon>Solaneae</taxon>
        <taxon>Solanum</taxon>
    </lineage>
</organism>
<dbReference type="GO" id="GO:0009733">
    <property type="term" value="P:response to auxin"/>
    <property type="evidence" value="ECO:0007669"/>
    <property type="project" value="InterPro"/>
</dbReference>
<protein>
    <submittedName>
        <fullName evidence="2">Uncharacterized protein</fullName>
    </submittedName>
</protein>
<evidence type="ECO:0000313" key="2">
    <source>
        <dbReference type="EMBL" id="KAG5624854.1"/>
    </source>
</evidence>
<comment type="caution">
    <text evidence="2">The sequence shown here is derived from an EMBL/GenBank/DDBJ whole genome shotgun (WGS) entry which is preliminary data.</text>
</comment>
<evidence type="ECO:0000256" key="1">
    <source>
        <dbReference type="ARBA" id="ARBA00006974"/>
    </source>
</evidence>
<name>A0A9J6AJQ2_SOLCO</name>